<evidence type="ECO:0000259" key="1">
    <source>
        <dbReference type="Pfam" id="PF02221"/>
    </source>
</evidence>
<dbReference type="InterPro" id="IPR003172">
    <property type="entry name" value="ML_dom"/>
</dbReference>
<dbReference type="InParanoid" id="E2BSS3"/>
<reference evidence="2 3" key="1">
    <citation type="journal article" date="2010" name="Science">
        <title>Genomic comparison of the ants Camponotus floridanus and Harpegnathos saltator.</title>
        <authorList>
            <person name="Bonasio R."/>
            <person name="Zhang G."/>
            <person name="Ye C."/>
            <person name="Mutti N.S."/>
            <person name="Fang X."/>
            <person name="Qin N."/>
            <person name="Donahue G."/>
            <person name="Yang P."/>
            <person name="Li Q."/>
            <person name="Li C."/>
            <person name="Zhang P."/>
            <person name="Huang Z."/>
            <person name="Berger S.L."/>
            <person name="Reinberg D."/>
            <person name="Wang J."/>
            <person name="Liebig J."/>
        </authorList>
    </citation>
    <scope>NUCLEOTIDE SEQUENCE [LARGE SCALE GENOMIC DNA]</scope>
    <source>
        <strain evidence="2 3">R22 G/1</strain>
    </source>
</reference>
<organism evidence="3">
    <name type="scientific">Harpegnathos saltator</name>
    <name type="common">Jerdon's jumping ant</name>
    <dbReference type="NCBI Taxonomy" id="610380"/>
    <lineage>
        <taxon>Eukaryota</taxon>
        <taxon>Metazoa</taxon>
        <taxon>Ecdysozoa</taxon>
        <taxon>Arthropoda</taxon>
        <taxon>Hexapoda</taxon>
        <taxon>Insecta</taxon>
        <taxon>Pterygota</taxon>
        <taxon>Neoptera</taxon>
        <taxon>Endopterygota</taxon>
        <taxon>Hymenoptera</taxon>
        <taxon>Apocrita</taxon>
        <taxon>Aculeata</taxon>
        <taxon>Formicoidea</taxon>
        <taxon>Formicidae</taxon>
        <taxon>Ponerinae</taxon>
        <taxon>Ponerini</taxon>
        <taxon>Harpegnathos</taxon>
    </lineage>
</organism>
<dbReference type="SUPFAM" id="SSF81296">
    <property type="entry name" value="E set domains"/>
    <property type="match status" value="1"/>
</dbReference>
<dbReference type="Gene3D" id="2.60.40.770">
    <property type="match status" value="1"/>
</dbReference>
<evidence type="ECO:0000313" key="3">
    <source>
        <dbReference type="Proteomes" id="UP000008237"/>
    </source>
</evidence>
<dbReference type="AlphaFoldDB" id="E2BSS3"/>
<dbReference type="OMA" id="DACTDSH"/>
<dbReference type="EMBL" id="GL450244">
    <property type="protein sequence ID" value="EFN81258.1"/>
    <property type="molecule type" value="Genomic_DNA"/>
</dbReference>
<name>E2BSS3_HARSA</name>
<dbReference type="OrthoDB" id="4937502at2759"/>
<proteinExistence type="predicted"/>
<protein>
    <submittedName>
        <fullName evidence="2">Ecdysteroid-regulated 16 kDa protein</fullName>
    </submittedName>
</protein>
<evidence type="ECO:0000313" key="2">
    <source>
        <dbReference type="EMBL" id="EFN81258.1"/>
    </source>
</evidence>
<dbReference type="Pfam" id="PF02221">
    <property type="entry name" value="E1_DerP2_DerF2"/>
    <property type="match status" value="1"/>
</dbReference>
<accession>E2BSS3</accession>
<dbReference type="STRING" id="610380.E2BSS3"/>
<keyword evidence="3" id="KW-1185">Reference proteome</keyword>
<dbReference type="InterPro" id="IPR014756">
    <property type="entry name" value="Ig_E-set"/>
</dbReference>
<feature type="domain" description="MD-2-related lipid-recognition" evidence="1">
    <location>
        <begin position="12"/>
        <end position="72"/>
    </location>
</feature>
<dbReference type="Proteomes" id="UP000008237">
    <property type="component" value="Unassembled WGS sequence"/>
</dbReference>
<gene>
    <name evidence="2" type="ORF">EAI_08295</name>
</gene>
<sequence length="73" mass="8023">MHSESRQSDTAKDISKIEARAFGVLLDVPVPFPLEKPDVCKDGGSGVKCPLKKDQEVEYKASFFIEKSVPSVI</sequence>